<dbReference type="PIRSF" id="PIRSF017706">
    <property type="entry name" value="TFIP11"/>
    <property type="match status" value="1"/>
</dbReference>
<feature type="region of interest" description="Disordered" evidence="8">
    <location>
        <begin position="24"/>
        <end position="143"/>
    </location>
</feature>
<evidence type="ECO:0000256" key="6">
    <source>
        <dbReference type="ARBA" id="ARBA00023242"/>
    </source>
</evidence>
<dbReference type="GO" id="GO:0071008">
    <property type="term" value="C:U2-type post-mRNA release spliceosomal complex"/>
    <property type="evidence" value="ECO:0007669"/>
    <property type="project" value="TreeGrafter"/>
</dbReference>
<evidence type="ECO:0000256" key="1">
    <source>
        <dbReference type="ARBA" id="ARBA00004123"/>
    </source>
</evidence>
<dbReference type="InterPro" id="IPR000467">
    <property type="entry name" value="G_patch_dom"/>
</dbReference>
<evidence type="ECO:0000313" key="10">
    <source>
        <dbReference type="EMBL" id="JAS90608.1"/>
    </source>
</evidence>
<dbReference type="PANTHER" id="PTHR23329:SF1">
    <property type="entry name" value="TUFTELIN-INTERACTING PROTEIN 11"/>
    <property type="match status" value="1"/>
</dbReference>
<dbReference type="GO" id="GO:0000390">
    <property type="term" value="P:spliceosomal complex disassembly"/>
    <property type="evidence" value="ECO:0007669"/>
    <property type="project" value="InterPro"/>
</dbReference>
<dbReference type="PANTHER" id="PTHR23329">
    <property type="entry name" value="TUFTELIN-INTERACTING PROTEIN 11-RELATED"/>
    <property type="match status" value="1"/>
</dbReference>
<evidence type="ECO:0000256" key="4">
    <source>
        <dbReference type="ARBA" id="ARBA00022728"/>
    </source>
</evidence>
<gene>
    <name evidence="10" type="ORF">g.50130</name>
</gene>
<dbReference type="InterPro" id="IPR045211">
    <property type="entry name" value="TFP11/STIP/Ntr1"/>
</dbReference>
<reference evidence="10" key="1">
    <citation type="submission" date="2015-11" db="EMBL/GenBank/DDBJ databases">
        <title>De novo transcriptome assembly of four potential Pierce s Disease insect vectors from Arizona vineyards.</title>
        <authorList>
            <person name="Tassone E.E."/>
        </authorList>
    </citation>
    <scope>NUCLEOTIDE SEQUENCE</scope>
</reference>
<dbReference type="PROSITE" id="PS50174">
    <property type="entry name" value="G_PATCH"/>
    <property type="match status" value="1"/>
</dbReference>
<dbReference type="AlphaFoldDB" id="A0A1B6IUK7"/>
<proteinExistence type="inferred from homology"/>
<dbReference type="Pfam" id="PF12457">
    <property type="entry name" value="TIP_N"/>
    <property type="match status" value="1"/>
</dbReference>
<dbReference type="InterPro" id="IPR022783">
    <property type="entry name" value="GCFC_dom"/>
</dbReference>
<protein>
    <recommendedName>
        <fullName evidence="9">G-patch domain-containing protein</fullName>
    </recommendedName>
</protein>
<comment type="subcellular location">
    <subcellularLocation>
        <location evidence="1 7">Nucleus</location>
    </subcellularLocation>
</comment>
<evidence type="ECO:0000256" key="5">
    <source>
        <dbReference type="ARBA" id="ARBA00023187"/>
    </source>
</evidence>
<keyword evidence="4 7" id="KW-0747">Spliceosome</keyword>
<evidence type="ECO:0000256" key="7">
    <source>
        <dbReference type="PIRNR" id="PIRNR017706"/>
    </source>
</evidence>
<accession>A0A1B6IUK7</accession>
<keyword evidence="5 7" id="KW-0508">mRNA splicing</keyword>
<dbReference type="EMBL" id="GECU01017098">
    <property type="protein sequence ID" value="JAS90608.1"/>
    <property type="molecule type" value="Transcribed_RNA"/>
</dbReference>
<feature type="domain" description="G-patch" evidence="9">
    <location>
        <begin position="162"/>
        <end position="208"/>
    </location>
</feature>
<evidence type="ECO:0000256" key="3">
    <source>
        <dbReference type="ARBA" id="ARBA00022664"/>
    </source>
</evidence>
<feature type="region of interest" description="Disordered" evidence="8">
    <location>
        <begin position="203"/>
        <end position="242"/>
    </location>
</feature>
<evidence type="ECO:0000259" key="9">
    <source>
        <dbReference type="PROSITE" id="PS50174"/>
    </source>
</evidence>
<feature type="compositionally biased region" description="Basic and acidic residues" evidence="8">
    <location>
        <begin position="210"/>
        <end position="242"/>
    </location>
</feature>
<dbReference type="SMART" id="SM00443">
    <property type="entry name" value="G_patch"/>
    <property type="match status" value="1"/>
</dbReference>
<keyword evidence="6 7" id="KW-0539">Nucleus</keyword>
<name>A0A1B6IUK7_9HEMI</name>
<dbReference type="InterPro" id="IPR022159">
    <property type="entry name" value="STIP/TFIP11_N"/>
</dbReference>
<organism evidence="10">
    <name type="scientific">Homalodisca liturata</name>
    <dbReference type="NCBI Taxonomy" id="320908"/>
    <lineage>
        <taxon>Eukaryota</taxon>
        <taxon>Metazoa</taxon>
        <taxon>Ecdysozoa</taxon>
        <taxon>Arthropoda</taxon>
        <taxon>Hexapoda</taxon>
        <taxon>Insecta</taxon>
        <taxon>Pterygota</taxon>
        <taxon>Neoptera</taxon>
        <taxon>Paraneoptera</taxon>
        <taxon>Hemiptera</taxon>
        <taxon>Auchenorrhyncha</taxon>
        <taxon>Membracoidea</taxon>
        <taxon>Cicadellidae</taxon>
        <taxon>Cicadellinae</taxon>
        <taxon>Proconiini</taxon>
        <taxon>Homalodisca</taxon>
    </lineage>
</organism>
<feature type="compositionally biased region" description="Basic and acidic residues" evidence="8">
    <location>
        <begin position="84"/>
        <end position="96"/>
    </location>
</feature>
<dbReference type="Pfam" id="PF07842">
    <property type="entry name" value="GCFC"/>
    <property type="match status" value="1"/>
</dbReference>
<evidence type="ECO:0000256" key="2">
    <source>
        <dbReference type="ARBA" id="ARBA00010900"/>
    </source>
</evidence>
<dbReference type="InterPro" id="IPR024933">
    <property type="entry name" value="TFP11"/>
</dbReference>
<dbReference type="Pfam" id="PF01585">
    <property type="entry name" value="G-patch"/>
    <property type="match status" value="1"/>
</dbReference>
<sequence>MSDDEVEAFDITDEDLNRAFNPGARIFRGHSKNQQIYGMWADDSGDEGPSQRSGFGSSKGRKPKNYTAPVSFVAGGVQQAGKNKPKDKTEKGKEKDDDNEDDDNDVNRIPTSDSSEEDEPRASFGNLSMSQIDGDIAGLRKKRPQFNSSLANKGVGKWEQHTKGIGAKLLLQMGYQPGKGLGKDLQGIQAPIEASLRKGRGAIGAYGPEKGQKIAELDTDNKKKGKEPEKSDKVSQWRKEDGSSKSQKVRYVYKSIEDVIEESKQPGKKKKREFNELSKVKVIDMTGPEQRVLSGYHAISSVQKPSDQWEIRKDKKFTNFELPELQHNLNLLVEMCEEAIITNDRNLQYAENRCVALEAEVDNLTKVEVKEAETIAILDKVMAVVQRLVSGSEDNTLTLQEASQAFRELQEKYYLEYCMYEIWSLADTVVRPLFKDSLSAWSPLQDPGQPVAVFRQWKAILEQDQAHTLTTNQDPYHKLLWDTWMPCVRIAVSAWQCRKFEPMIDFLETWIPLIPGWILDNILQQLILPRLHHEVEEWNPLTDTIPIHTWTHPWLPLLGKYLSTTIFPVIRHKLSAALVSWHPSDCSARLMLRPWVGVFSKGELDAFLINNIVPKLHLTLQEFVVNPHQQHLDNWNWVMEWAELLPSHAMASLLDKSFFPKWLQVLTLWLNLNPNYDQVTNWYSGWKGMVPDSLMAEPLVKEHFRAALEMMNRSVGGTPVPQPPQPDTSQAQARYQGIAESVRTAQQIPQGFKELVQKRCEERGIVWLPIPNRYREAKQIYRCGTLQVYIDRNVLFVCNSGQWEPTSLTALLDMAV</sequence>
<evidence type="ECO:0000256" key="8">
    <source>
        <dbReference type="SAM" id="MobiDB-lite"/>
    </source>
</evidence>
<dbReference type="GO" id="GO:0003676">
    <property type="term" value="F:nucleic acid binding"/>
    <property type="evidence" value="ECO:0007669"/>
    <property type="project" value="InterPro"/>
</dbReference>
<keyword evidence="3 7" id="KW-0507">mRNA processing</keyword>
<comment type="similarity">
    <text evidence="2 7">Belongs to the TFP11/STIP family.</text>
</comment>